<organism evidence="1 2">
    <name type="scientific">Salmonella enterica subsp. enterica serovar Bovismorbificans</name>
    <dbReference type="NCBI Taxonomy" id="58097"/>
    <lineage>
        <taxon>Bacteria</taxon>
        <taxon>Pseudomonadati</taxon>
        <taxon>Pseudomonadota</taxon>
        <taxon>Gammaproteobacteria</taxon>
        <taxon>Enterobacterales</taxon>
        <taxon>Enterobacteriaceae</taxon>
        <taxon>Salmonella</taxon>
    </lineage>
</organism>
<proteinExistence type="predicted"/>
<sequence length="106" mass="11846">MPGQVDTVRTVNSLKGVAKRAAFFCGDGVSRRFKSSHQMCGDALILVLIVQKRRIGSLHDITHIGIHCPVAGNKFVNQEGRCQNDDACRDKVPERFMMQIHDELQP</sequence>
<protein>
    <submittedName>
        <fullName evidence="1">Uncharacterized protein</fullName>
    </submittedName>
</protein>
<dbReference type="EMBL" id="CQPA01000002">
    <property type="protein sequence ID" value="CNT63843.1"/>
    <property type="molecule type" value="Genomic_DNA"/>
</dbReference>
<evidence type="ECO:0000313" key="1">
    <source>
        <dbReference type="EMBL" id="CNT63843.1"/>
    </source>
</evidence>
<evidence type="ECO:0000313" key="2">
    <source>
        <dbReference type="Proteomes" id="UP000041314"/>
    </source>
</evidence>
<dbReference type="AlphaFoldDB" id="A0A655BNR7"/>
<name>A0A655BNR7_SALET</name>
<accession>A0A655BNR7</accession>
<gene>
    <name evidence="1" type="ORF">ERS008198_00496</name>
</gene>
<reference evidence="1 2" key="1">
    <citation type="submission" date="2015-03" db="EMBL/GenBank/DDBJ databases">
        <authorList>
            <consortium name="Pathogen Informatics"/>
        </authorList>
    </citation>
    <scope>NUCLEOTIDE SEQUENCE [LARGE SCALE GENOMIC DNA]</scope>
    <source>
        <strain evidence="1 2">A1104</strain>
    </source>
</reference>
<dbReference type="Proteomes" id="UP000041314">
    <property type="component" value="Unassembled WGS sequence"/>
</dbReference>